<dbReference type="Proteomes" id="UP000094043">
    <property type="component" value="Chromosome 7"/>
</dbReference>
<dbReference type="GO" id="GO:0035591">
    <property type="term" value="F:signaling adaptor activity"/>
    <property type="evidence" value="ECO:0007669"/>
    <property type="project" value="TreeGrafter"/>
</dbReference>
<dbReference type="RefSeq" id="XP_066071053.1">
    <property type="nucleotide sequence ID" value="XM_066214956.1"/>
</dbReference>
<feature type="compositionally biased region" description="Low complexity" evidence="3">
    <location>
        <begin position="492"/>
        <end position="503"/>
    </location>
</feature>
<dbReference type="InterPro" id="IPR001611">
    <property type="entry name" value="Leu-rich_rpt"/>
</dbReference>
<sequence>MAYTAPGWATDELLEEWPESSPSPPPTINKLSPIPNSTANMVSSKAKRGSLRMLGQAAARPLPPSRSTSSASFGREDPPTRIVSGHVDGGRGHVSGTGLDAGVLSPPSSISSSGEIEREEPPAGTFMVKEGVEDDRGAHLARNGIGVKGKDIFGALPLERMFDPPSPPVGAEDQQPSGISSQTTTFAQNSAAKPVDIPRKASHQYAPPIPSRLSKSVTPSSNDSFNTTVSSTLSDLANTDSLAQQVSNQAKDTLIGNSALESDQDKPALTGGYNVGLDKNVHQIESRSKHENTSNRDNGQSKDESPFSHPDSQYPFTFESPHRSTSSSDGRRYSLKKDSFDPERDAIGEGPSHSTLNLRSKSGSNQQQLLTGRIPVNPALRLFRSTYDTYTREYLSAMADSIAIESSPSPPNIPSARGLHHWSPATDSSASPSRVFLPSQIQSTSTPSDLSDARSSKRLRLSPASPPTRKALTRDWGAQGRAMMDRLRNVEASTDAASASRSSGNDSYESDAAKGPEVNVDNDMPPTISDQNLPPSTQNLRSSIQQSSDDRPTTHSIPSTTSSGYLRAAEDIMARIKQRKVSESASDSPMVRDRRVFSESDENRIWEEQAHQYLKSKGKAKGTLSPKTLRSSASEEVNGVERQDSREGDSPGLSIKNHYPRQRLEERRPTGQSVTSSNNIASGPTTISQAPQFTADDINRYMSSSTLATSTTVSTSFVKHRGPRAAPSPHLIRMIRPDDVQGVVPDKIGKMRYDKTGMRWVRELGPVDEAGESKLTGSEESEDVFAGMESLAADNNPSIGPSTMIASELDNSLREHREQLKNNADDEATPQTRLQYLSSSTNSSENEDGDRFQPQPLTHLEPVLDLEDASSLSSSESSLDEPTPRPPSRMCAFHHDDSHRSPIRSATHSHIPASAIMTPTPSAFAPRPIRSALRNGNSTTPANGPKKRQGWYDETPGLVGKGTTPGSGVKRSVSFSDGKKTGKIVDLELEVKTARWTAREEEGNDLFIENSTCRDRSFLPSIRTKRIQGMLDDMGNLSLDNETPSKPPLRYTDRLDRPCSRASLTHSSDSELTVPIHSVCAGRSFAHRPNNGDATFLTECSFGVAHDKLVEIITDVEPFNPHWEGLKALDLKNKGADSVARLKEFLPNLDWVNLDGNTISYLSGIPSTVRTLHVAGNRLSSLTSVHHLKNLQYLDISGNQLDSVAQLECLIHIRELKIDNNAITDFSGILQLDSLIKLSCENNKIQTLDLSEAQWSKMESLNLSNNTIKVIKELHKLSSAASINLDGNQLDNLAPAKSMPNVRVLRFSDNNISRFDISLFPKVRTLYADNNLLTRIECPDQSPSSRLENLSVRNQRVEALHLDFLHLENLKRLYVSGNPIKESFFPHRPLYSLVYLEAAGCKITQWPRHFSVNMPHLKMLNLNYNYLTNLEAIKGLKELRKLTLVGGRLGDGTKSADTDNMADLGELESLEELDLRMNPSTLSLYFPLLLPTSSPLFVLDPSTHRKTSTGTSEFPAAPATVWHHYDTQYRKNLPNEWYSKRLLYRGLIMRTCKRIKKLDGAVIEDKERRKAEKLMTAALDLRRS</sequence>
<feature type="region of interest" description="Disordered" evidence="3">
    <location>
        <begin position="615"/>
        <end position="690"/>
    </location>
</feature>
<feature type="compositionally biased region" description="Polar residues" evidence="3">
    <location>
        <begin position="213"/>
        <end position="230"/>
    </location>
</feature>
<feature type="compositionally biased region" description="Low complexity" evidence="3">
    <location>
        <begin position="869"/>
        <end position="881"/>
    </location>
</feature>
<evidence type="ECO:0000256" key="2">
    <source>
        <dbReference type="ARBA" id="ARBA00022737"/>
    </source>
</evidence>
<evidence type="ECO:0000313" key="5">
    <source>
        <dbReference type="Proteomes" id="UP000094043"/>
    </source>
</evidence>
<evidence type="ECO:0000256" key="3">
    <source>
        <dbReference type="SAM" id="MobiDB-lite"/>
    </source>
</evidence>
<feature type="compositionally biased region" description="Polar residues" evidence="3">
    <location>
        <begin position="439"/>
        <end position="449"/>
    </location>
</feature>
<proteinExistence type="predicted"/>
<reference evidence="4" key="2">
    <citation type="journal article" date="2022" name="Elife">
        <title>Obligate sexual reproduction of a homothallic fungus closely related to the Cryptococcus pathogenic species complex.</title>
        <authorList>
            <person name="Passer A.R."/>
            <person name="Clancey S.A."/>
            <person name="Shea T."/>
            <person name="David-Palma M."/>
            <person name="Averette A.F."/>
            <person name="Boekhout T."/>
            <person name="Porcel B.M."/>
            <person name="Nowrousian M."/>
            <person name="Cuomo C.A."/>
            <person name="Sun S."/>
            <person name="Heitman J."/>
            <person name="Coelho M.A."/>
        </authorList>
    </citation>
    <scope>NUCLEOTIDE SEQUENCE</scope>
    <source>
        <strain evidence="4">CBS 7841</strain>
    </source>
</reference>
<feature type="compositionally biased region" description="Basic and acidic residues" evidence="3">
    <location>
        <begin position="279"/>
        <end position="306"/>
    </location>
</feature>
<feature type="region of interest" description="Disordered" evidence="3">
    <location>
        <begin position="257"/>
        <end position="372"/>
    </location>
</feature>
<evidence type="ECO:0008006" key="6">
    <source>
        <dbReference type="Google" id="ProtNLM"/>
    </source>
</evidence>
<dbReference type="InterPro" id="IPR003591">
    <property type="entry name" value="Leu-rich_rpt_typical-subtyp"/>
</dbReference>
<dbReference type="GeneID" id="91089798"/>
<dbReference type="SMART" id="SM00365">
    <property type="entry name" value="LRR_SD22"/>
    <property type="match status" value="4"/>
</dbReference>
<dbReference type="PANTHER" id="PTHR47566:SF1">
    <property type="entry name" value="PROTEIN NUD1"/>
    <property type="match status" value="1"/>
</dbReference>
<name>A0AAJ8JXL6_9TREE</name>
<feature type="compositionally biased region" description="Polar residues" evidence="3">
    <location>
        <begin position="625"/>
        <end position="635"/>
    </location>
</feature>
<reference evidence="4" key="1">
    <citation type="submission" date="2016-06" db="EMBL/GenBank/DDBJ databases">
        <authorList>
            <person name="Cuomo C."/>
            <person name="Litvintseva A."/>
            <person name="Heitman J."/>
            <person name="Chen Y."/>
            <person name="Sun S."/>
            <person name="Springer D."/>
            <person name="Dromer F."/>
            <person name="Young S."/>
            <person name="Zeng Q."/>
            <person name="Chapman S."/>
            <person name="Gujja S."/>
            <person name="Saif S."/>
            <person name="Birren B."/>
        </authorList>
    </citation>
    <scope>NUCLEOTIDE SEQUENCE</scope>
    <source>
        <strain evidence="4">CBS 7841</strain>
    </source>
</reference>
<dbReference type="GO" id="GO:0061499">
    <property type="term" value="C:outer plaque of mitotic spindle pole body"/>
    <property type="evidence" value="ECO:0007669"/>
    <property type="project" value="TreeGrafter"/>
</dbReference>
<protein>
    <recommendedName>
        <fullName evidence="6">Leucine repeat containing protein</fullName>
    </recommendedName>
</protein>
<feature type="region of interest" description="Disordered" evidence="3">
    <location>
        <begin position="867"/>
        <end position="905"/>
    </location>
</feature>
<organism evidence="4 5">
    <name type="scientific">Cryptococcus depauperatus CBS 7841</name>
    <dbReference type="NCBI Taxonomy" id="1295531"/>
    <lineage>
        <taxon>Eukaryota</taxon>
        <taxon>Fungi</taxon>
        <taxon>Dikarya</taxon>
        <taxon>Basidiomycota</taxon>
        <taxon>Agaricomycotina</taxon>
        <taxon>Tremellomycetes</taxon>
        <taxon>Tremellales</taxon>
        <taxon>Cryptococcaceae</taxon>
        <taxon>Cryptococcus</taxon>
    </lineage>
</organism>
<feature type="region of interest" description="Disordered" evidence="3">
    <location>
        <begin position="491"/>
        <end position="566"/>
    </location>
</feature>
<feature type="compositionally biased region" description="Low complexity" evidence="3">
    <location>
        <begin position="105"/>
        <end position="114"/>
    </location>
</feature>
<feature type="compositionally biased region" description="Polar residues" evidence="3">
    <location>
        <begin position="174"/>
        <end position="191"/>
    </location>
</feature>
<dbReference type="EMBL" id="CP143790">
    <property type="protein sequence ID" value="WVN90353.1"/>
    <property type="molecule type" value="Genomic_DNA"/>
</dbReference>
<evidence type="ECO:0000256" key="1">
    <source>
        <dbReference type="ARBA" id="ARBA00022614"/>
    </source>
</evidence>
<dbReference type="GO" id="GO:0031028">
    <property type="term" value="P:septation initiation signaling"/>
    <property type="evidence" value="ECO:0007669"/>
    <property type="project" value="TreeGrafter"/>
</dbReference>
<keyword evidence="5" id="KW-1185">Reference proteome</keyword>
<dbReference type="PANTHER" id="PTHR47566">
    <property type="match status" value="1"/>
</dbReference>
<feature type="compositionally biased region" description="Polar residues" evidence="3">
    <location>
        <begin position="528"/>
        <end position="547"/>
    </location>
</feature>
<feature type="region of interest" description="Disordered" evidence="3">
    <location>
        <begin position="1035"/>
        <end position="1054"/>
    </location>
</feature>
<feature type="compositionally biased region" description="Polar residues" evidence="3">
    <location>
        <begin position="670"/>
        <end position="690"/>
    </location>
</feature>
<keyword evidence="1" id="KW-0433">Leucine-rich repeat</keyword>
<feature type="region of interest" description="Disordered" evidence="3">
    <location>
        <begin position="158"/>
        <end position="230"/>
    </location>
</feature>
<dbReference type="PROSITE" id="PS51450">
    <property type="entry name" value="LRR"/>
    <property type="match status" value="3"/>
</dbReference>
<keyword evidence="2" id="KW-0677">Repeat</keyword>
<feature type="region of interest" description="Disordered" evidence="3">
    <location>
        <begin position="837"/>
        <end position="856"/>
    </location>
</feature>
<evidence type="ECO:0000313" key="4">
    <source>
        <dbReference type="EMBL" id="WVN90353.1"/>
    </source>
</evidence>
<feature type="region of interest" description="Disordered" evidence="3">
    <location>
        <begin position="406"/>
        <end position="476"/>
    </location>
</feature>
<dbReference type="Pfam" id="PF13855">
    <property type="entry name" value="LRR_8"/>
    <property type="match status" value="1"/>
</dbReference>
<feature type="compositionally biased region" description="Basic and acidic residues" evidence="3">
    <location>
        <begin position="329"/>
        <end position="347"/>
    </location>
</feature>
<dbReference type="GO" id="GO:1902412">
    <property type="term" value="P:regulation of mitotic cytokinesis"/>
    <property type="evidence" value="ECO:0007669"/>
    <property type="project" value="TreeGrafter"/>
</dbReference>
<feature type="region of interest" description="Disordered" evidence="3">
    <location>
        <begin position="1"/>
        <end position="123"/>
    </location>
</feature>
<dbReference type="SUPFAM" id="SSF52058">
    <property type="entry name" value="L domain-like"/>
    <property type="match status" value="1"/>
</dbReference>
<accession>A0AAJ8JXL6</accession>
<dbReference type="SMART" id="SM00369">
    <property type="entry name" value="LRR_TYP"/>
    <property type="match status" value="5"/>
</dbReference>
<dbReference type="KEGG" id="cdep:91089798"/>
<reference evidence="4" key="3">
    <citation type="submission" date="2024-01" db="EMBL/GenBank/DDBJ databases">
        <authorList>
            <person name="Coelho M.A."/>
            <person name="David-Palma M."/>
            <person name="Shea T."/>
            <person name="Sun S."/>
            <person name="Cuomo C.A."/>
            <person name="Heitman J."/>
        </authorList>
    </citation>
    <scope>NUCLEOTIDE SEQUENCE</scope>
    <source>
        <strain evidence="4">CBS 7841</strain>
    </source>
</reference>
<feature type="compositionally biased region" description="Polar residues" evidence="3">
    <location>
        <begin position="352"/>
        <end position="370"/>
    </location>
</feature>
<gene>
    <name evidence="4" type="ORF">L203_105589</name>
</gene>
<feature type="region of interest" description="Disordered" evidence="3">
    <location>
        <begin position="933"/>
        <end position="976"/>
    </location>
</feature>
<feature type="compositionally biased region" description="Polar residues" evidence="3">
    <location>
        <begin position="34"/>
        <end position="43"/>
    </location>
</feature>
<feature type="compositionally biased region" description="Basic and acidic residues" evidence="3">
    <location>
        <begin position="639"/>
        <end position="649"/>
    </location>
</feature>
<dbReference type="Gene3D" id="3.80.10.10">
    <property type="entry name" value="Ribonuclease Inhibitor"/>
    <property type="match status" value="2"/>
</dbReference>
<dbReference type="InterPro" id="IPR052574">
    <property type="entry name" value="CDIRP"/>
</dbReference>
<dbReference type="InterPro" id="IPR032675">
    <property type="entry name" value="LRR_dom_sf"/>
</dbReference>
<feature type="compositionally biased region" description="Low complexity" evidence="3">
    <location>
        <begin position="554"/>
        <end position="563"/>
    </location>
</feature>